<evidence type="ECO:0000256" key="1">
    <source>
        <dbReference type="SAM" id="Phobius"/>
    </source>
</evidence>
<organism evidence="3 4">
    <name type="scientific">Bugula neritina</name>
    <name type="common">Brown bryozoan</name>
    <name type="synonym">Sertularia neritina</name>
    <dbReference type="NCBI Taxonomy" id="10212"/>
    <lineage>
        <taxon>Eukaryota</taxon>
        <taxon>Metazoa</taxon>
        <taxon>Spiralia</taxon>
        <taxon>Lophotrochozoa</taxon>
        <taxon>Bryozoa</taxon>
        <taxon>Gymnolaemata</taxon>
        <taxon>Cheilostomatida</taxon>
        <taxon>Flustrina</taxon>
        <taxon>Buguloidea</taxon>
        <taxon>Bugulidae</taxon>
        <taxon>Bugula</taxon>
    </lineage>
</organism>
<keyword evidence="1" id="KW-1133">Transmembrane helix</keyword>
<evidence type="ECO:0000313" key="4">
    <source>
        <dbReference type="Proteomes" id="UP000593567"/>
    </source>
</evidence>
<accession>A0A7J7J2C1</accession>
<dbReference type="AlphaFoldDB" id="A0A7J7J2C1"/>
<sequence length="90" mass="10904">MYQQLFQLALLLQLLLLPVCRLERKVDYRSHRLHLRLWQVLSWCVRVPLCLFLLLQTVIIAEIIIIAYNQHIYITYTEHKYLLINIELCP</sequence>
<keyword evidence="1" id="KW-0812">Transmembrane</keyword>
<keyword evidence="2" id="KW-0732">Signal</keyword>
<gene>
    <name evidence="3" type="ORF">EB796_021860</name>
</gene>
<feature type="chain" id="PRO_5029737684" evidence="2">
    <location>
        <begin position="23"/>
        <end position="90"/>
    </location>
</feature>
<evidence type="ECO:0000256" key="2">
    <source>
        <dbReference type="SAM" id="SignalP"/>
    </source>
</evidence>
<name>A0A7J7J2C1_BUGNE</name>
<feature type="signal peptide" evidence="2">
    <location>
        <begin position="1"/>
        <end position="22"/>
    </location>
</feature>
<comment type="caution">
    <text evidence="3">The sequence shown here is derived from an EMBL/GenBank/DDBJ whole genome shotgun (WGS) entry which is preliminary data.</text>
</comment>
<dbReference type="Proteomes" id="UP000593567">
    <property type="component" value="Unassembled WGS sequence"/>
</dbReference>
<dbReference type="EMBL" id="VXIV02003210">
    <property type="protein sequence ID" value="KAF6019821.1"/>
    <property type="molecule type" value="Genomic_DNA"/>
</dbReference>
<protein>
    <submittedName>
        <fullName evidence="3">Uncharacterized protein</fullName>
    </submittedName>
</protein>
<proteinExistence type="predicted"/>
<reference evidence="3" key="1">
    <citation type="submission" date="2020-06" db="EMBL/GenBank/DDBJ databases">
        <title>Draft genome of Bugula neritina, a colonial animal packing powerful symbionts and potential medicines.</title>
        <authorList>
            <person name="Rayko M."/>
        </authorList>
    </citation>
    <scope>NUCLEOTIDE SEQUENCE [LARGE SCALE GENOMIC DNA]</scope>
    <source>
        <strain evidence="3">Kwan_BN1</strain>
    </source>
</reference>
<evidence type="ECO:0000313" key="3">
    <source>
        <dbReference type="EMBL" id="KAF6019821.1"/>
    </source>
</evidence>
<feature type="transmembrane region" description="Helical" evidence="1">
    <location>
        <begin position="45"/>
        <end position="68"/>
    </location>
</feature>
<keyword evidence="1" id="KW-0472">Membrane</keyword>
<keyword evidence="4" id="KW-1185">Reference proteome</keyword>